<dbReference type="PROSITE" id="PS51186">
    <property type="entry name" value="GNAT"/>
    <property type="match status" value="1"/>
</dbReference>
<name>A0ABV5WXL1_9LACO</name>
<protein>
    <submittedName>
        <fullName evidence="2">Enhanced intracellular survival protein Eis</fullName>
        <ecNumber evidence="2">2.3.1.-</ecNumber>
    </submittedName>
</protein>
<dbReference type="InterPro" id="IPR051554">
    <property type="entry name" value="Acetyltransferase_Eis"/>
</dbReference>
<evidence type="ECO:0000313" key="2">
    <source>
        <dbReference type="EMBL" id="MFB9770428.1"/>
    </source>
</evidence>
<keyword evidence="3" id="KW-1185">Reference proteome</keyword>
<dbReference type="InterPro" id="IPR000182">
    <property type="entry name" value="GNAT_dom"/>
</dbReference>
<dbReference type="InterPro" id="IPR016181">
    <property type="entry name" value="Acyl_CoA_acyltransferase"/>
</dbReference>
<dbReference type="Gene3D" id="3.30.1050.10">
    <property type="entry name" value="SCP2 sterol-binding domain"/>
    <property type="match status" value="1"/>
</dbReference>
<dbReference type="Proteomes" id="UP001589691">
    <property type="component" value="Unassembled WGS sequence"/>
</dbReference>
<dbReference type="Gene3D" id="3.40.630.30">
    <property type="match status" value="2"/>
</dbReference>
<evidence type="ECO:0000259" key="1">
    <source>
        <dbReference type="PROSITE" id="PS51186"/>
    </source>
</evidence>
<dbReference type="InterPro" id="IPR025559">
    <property type="entry name" value="Eis_dom"/>
</dbReference>
<gene>
    <name evidence="2" type="primary">eis</name>
    <name evidence="2" type="ORF">ACFFLI_11190</name>
</gene>
<dbReference type="PANTHER" id="PTHR37817">
    <property type="entry name" value="N-ACETYLTRANSFERASE EIS"/>
    <property type="match status" value="1"/>
</dbReference>
<proteinExistence type="predicted"/>
<dbReference type="InterPro" id="IPR041380">
    <property type="entry name" value="Acetyltransf_17"/>
</dbReference>
<dbReference type="GO" id="GO:0016746">
    <property type="term" value="F:acyltransferase activity"/>
    <property type="evidence" value="ECO:0007669"/>
    <property type="project" value="UniProtKB-KW"/>
</dbReference>
<comment type="caution">
    <text evidence="2">The sequence shown here is derived from an EMBL/GenBank/DDBJ whole genome shotgun (WGS) entry which is preliminary data.</text>
</comment>
<dbReference type="Pfam" id="PF13530">
    <property type="entry name" value="SCP2_2"/>
    <property type="match status" value="1"/>
</dbReference>
<evidence type="ECO:0000313" key="3">
    <source>
        <dbReference type="Proteomes" id="UP001589691"/>
    </source>
</evidence>
<dbReference type="SUPFAM" id="SSF55718">
    <property type="entry name" value="SCP-like"/>
    <property type="match status" value="1"/>
</dbReference>
<reference evidence="2 3" key="1">
    <citation type="submission" date="2024-09" db="EMBL/GenBank/DDBJ databases">
        <authorList>
            <person name="Sun Q."/>
            <person name="Mori K."/>
        </authorList>
    </citation>
    <scope>NUCLEOTIDE SEQUENCE [LARGE SCALE GENOMIC DNA]</scope>
    <source>
        <strain evidence="2 3">TBRC 4576</strain>
    </source>
</reference>
<dbReference type="Pfam" id="PF13527">
    <property type="entry name" value="Acetyltransf_9"/>
    <property type="match status" value="1"/>
</dbReference>
<dbReference type="SUPFAM" id="SSF55729">
    <property type="entry name" value="Acyl-CoA N-acyltransferases (Nat)"/>
    <property type="match status" value="1"/>
</dbReference>
<sequence length="394" mass="44014">MPNNYRLTSPSDRAAFYQLYQYAFNKPDSPERRAFFMARYHHGWIYGLHADHQLVSGLYSLPFEVNFHGTTYRMNGIGDVMSAPEFAGHGGAGKLLTAALTEMATAGVTLSYLAPFSYAYYRRFGYEHVFNRTHQVIASRDLPRIRPLAADGRIRRYGTEGLRLSASFYQAQPQNQRGGLIRPDWWWDYLALKHPDWRVAIYQDAEAQIGGYLIYSCQPTTFAIHEWATNSAAAFTALANFVTKHGSTFAQFSYDAPTDGNGLDLLADPDRMQVTTTPYMMARIVDLHDFIKRYPFQAAVAPIRLAITDPLLPANQGCWELQSQAGTVSFNRLTPTVDGPADLQLTIQQLTKACFGTRSLTSALMHGQLTGSLAAAQRLDASLVATAPAFNDYF</sequence>
<keyword evidence="2" id="KW-0012">Acyltransferase</keyword>
<organism evidence="2 3">
    <name type="scientific">Lactiplantibacillus modestisalitolerans</name>
    <dbReference type="NCBI Taxonomy" id="1457219"/>
    <lineage>
        <taxon>Bacteria</taxon>
        <taxon>Bacillati</taxon>
        <taxon>Bacillota</taxon>
        <taxon>Bacilli</taxon>
        <taxon>Lactobacillales</taxon>
        <taxon>Lactobacillaceae</taxon>
        <taxon>Lactiplantibacillus</taxon>
    </lineage>
</organism>
<dbReference type="RefSeq" id="WP_137642629.1">
    <property type="nucleotide sequence ID" value="NZ_BJEA01000010.1"/>
</dbReference>
<dbReference type="PANTHER" id="PTHR37817:SF1">
    <property type="entry name" value="N-ACETYLTRANSFERASE EIS"/>
    <property type="match status" value="1"/>
</dbReference>
<dbReference type="InterPro" id="IPR036527">
    <property type="entry name" value="SCP2_sterol-bd_dom_sf"/>
</dbReference>
<keyword evidence="2" id="KW-0808">Transferase</keyword>
<feature type="domain" description="N-acetyltransferase" evidence="1">
    <location>
        <begin position="3"/>
        <end position="143"/>
    </location>
</feature>
<dbReference type="EC" id="2.3.1.-" evidence="2"/>
<accession>A0ABV5WXL1</accession>
<dbReference type="EMBL" id="JBHLZY010000025">
    <property type="protein sequence ID" value="MFB9770428.1"/>
    <property type="molecule type" value="Genomic_DNA"/>
</dbReference>
<dbReference type="Pfam" id="PF17668">
    <property type="entry name" value="Acetyltransf_17"/>
    <property type="match status" value="1"/>
</dbReference>